<dbReference type="SUPFAM" id="SSF56784">
    <property type="entry name" value="HAD-like"/>
    <property type="match status" value="1"/>
</dbReference>
<dbReference type="Proteomes" id="UP000248887">
    <property type="component" value="Unassembled WGS sequence"/>
</dbReference>
<dbReference type="Pfam" id="PF00702">
    <property type="entry name" value="Hydrolase"/>
    <property type="match status" value="1"/>
</dbReference>
<gene>
    <name evidence="1" type="ORF">DI549_08045</name>
</gene>
<name>A0A2W5R3Y1_ANCNO</name>
<dbReference type="NCBIfam" id="TIGR01509">
    <property type="entry name" value="HAD-SF-IA-v3"/>
    <property type="match status" value="1"/>
</dbReference>
<evidence type="ECO:0000313" key="2">
    <source>
        <dbReference type="Proteomes" id="UP000248887"/>
    </source>
</evidence>
<sequence>MSGTPETSPPDHPPVRLVVFDMDDVLLHYDVDARRAAIGKLAGRSLAEVEALIWTSGLEDAADAGKLTTDAYLDAISAALGVPFGRDDWFRTRALAMTLDPAAMALVERVRARTPVALLTNNGFIMKEHFDALVPRLRALFGPAMHVAAEFGTKKPDPAIYRGVASLYGVEPSQAVMIDDKAVNVEGARAAGLRAHRFTGADALEVFLAELALI</sequence>
<dbReference type="PANTHER" id="PTHR43611">
    <property type="entry name" value="ALPHA-D-GLUCOSE 1-PHOSPHATE PHOSPHATASE"/>
    <property type="match status" value="1"/>
</dbReference>
<comment type="caution">
    <text evidence="1">The sequence shown here is derived from an EMBL/GenBank/DDBJ whole genome shotgun (WGS) entry which is preliminary data.</text>
</comment>
<dbReference type="AlphaFoldDB" id="A0A2W5R3Y1"/>
<dbReference type="InterPro" id="IPR036412">
    <property type="entry name" value="HAD-like_sf"/>
</dbReference>
<dbReference type="GO" id="GO:0016787">
    <property type="term" value="F:hydrolase activity"/>
    <property type="evidence" value="ECO:0007669"/>
    <property type="project" value="UniProtKB-KW"/>
</dbReference>
<dbReference type="CDD" id="cd02603">
    <property type="entry name" value="HAD_sEH-N_like"/>
    <property type="match status" value="1"/>
</dbReference>
<dbReference type="Gene3D" id="1.10.150.240">
    <property type="entry name" value="Putative phosphatase, domain 2"/>
    <property type="match status" value="1"/>
</dbReference>
<dbReference type="InterPro" id="IPR006439">
    <property type="entry name" value="HAD-SF_hydro_IA"/>
</dbReference>
<keyword evidence="1" id="KW-0378">Hydrolase</keyword>
<dbReference type="EMBL" id="QFQD01000019">
    <property type="protein sequence ID" value="PZQ83419.1"/>
    <property type="molecule type" value="Genomic_DNA"/>
</dbReference>
<dbReference type="Gene3D" id="3.40.50.1000">
    <property type="entry name" value="HAD superfamily/HAD-like"/>
    <property type="match status" value="1"/>
</dbReference>
<dbReference type="SFLD" id="SFLDG01129">
    <property type="entry name" value="C1.5:_HAD__Beta-PGM__Phosphata"/>
    <property type="match status" value="1"/>
</dbReference>
<proteinExistence type="predicted"/>
<protein>
    <submittedName>
        <fullName evidence="1">HAD family hydrolase</fullName>
    </submittedName>
</protein>
<dbReference type="InterPro" id="IPR023214">
    <property type="entry name" value="HAD_sf"/>
</dbReference>
<dbReference type="PANTHER" id="PTHR43611:SF3">
    <property type="entry name" value="FLAVIN MONONUCLEOTIDE HYDROLASE 1, CHLOROPLATIC"/>
    <property type="match status" value="1"/>
</dbReference>
<evidence type="ECO:0000313" key="1">
    <source>
        <dbReference type="EMBL" id="PZQ83419.1"/>
    </source>
</evidence>
<accession>A0A2W5R3Y1</accession>
<organism evidence="1 2">
    <name type="scientific">Ancylobacter novellus</name>
    <name type="common">Thiobacillus novellus</name>
    <dbReference type="NCBI Taxonomy" id="921"/>
    <lineage>
        <taxon>Bacteria</taxon>
        <taxon>Pseudomonadati</taxon>
        <taxon>Pseudomonadota</taxon>
        <taxon>Alphaproteobacteria</taxon>
        <taxon>Hyphomicrobiales</taxon>
        <taxon>Xanthobacteraceae</taxon>
        <taxon>Ancylobacter</taxon>
    </lineage>
</organism>
<reference evidence="1 2" key="1">
    <citation type="submission" date="2017-08" db="EMBL/GenBank/DDBJ databases">
        <title>Infants hospitalized years apart are colonized by the same room-sourced microbial strains.</title>
        <authorList>
            <person name="Brooks B."/>
            <person name="Olm M.R."/>
            <person name="Firek B.A."/>
            <person name="Baker R."/>
            <person name="Thomas B.C."/>
            <person name="Morowitz M.J."/>
            <person name="Banfield J.F."/>
        </authorList>
    </citation>
    <scope>NUCLEOTIDE SEQUENCE [LARGE SCALE GENOMIC DNA]</scope>
    <source>
        <strain evidence="1">S2_005_001_R2_27</strain>
    </source>
</reference>
<dbReference type="SFLD" id="SFLDS00003">
    <property type="entry name" value="Haloacid_Dehalogenase"/>
    <property type="match status" value="1"/>
</dbReference>
<dbReference type="InterPro" id="IPR023198">
    <property type="entry name" value="PGP-like_dom2"/>
</dbReference>